<evidence type="ECO:0000313" key="9">
    <source>
        <dbReference type="Proteomes" id="UP001521184"/>
    </source>
</evidence>
<evidence type="ECO:0000256" key="6">
    <source>
        <dbReference type="SAM" id="MobiDB-lite"/>
    </source>
</evidence>
<comment type="similarity">
    <text evidence="1">Belongs to the NARF family.</text>
</comment>
<comment type="caution">
    <text evidence="8">The sequence shown here is derived from an EMBL/GenBank/DDBJ whole genome shotgun (WGS) entry which is preliminary data.</text>
</comment>
<dbReference type="EMBL" id="JAKEKT020000014">
    <property type="protein sequence ID" value="KAL1646828.1"/>
    <property type="molecule type" value="Genomic_DNA"/>
</dbReference>
<dbReference type="InterPro" id="IPR004108">
    <property type="entry name" value="Fe_hydrogenase_lsu_C"/>
</dbReference>
<dbReference type="InterPro" id="IPR009016">
    <property type="entry name" value="Fe_hydrogenase"/>
</dbReference>
<feature type="compositionally biased region" description="Gly residues" evidence="6">
    <location>
        <begin position="490"/>
        <end position="499"/>
    </location>
</feature>
<evidence type="ECO:0000259" key="7">
    <source>
        <dbReference type="Pfam" id="PF02906"/>
    </source>
</evidence>
<sequence length="693" mass="72703">MSAILSADDLNDFISPGVACIKPIETIPAESQDGASNPYEVTTEDKVAAAKPPPAQLSLTDCLACSGCVTSAEAMLVSLQSHTEVLTTLDTHPELALPSLPAGQGHVNDPGNGVANGVHHHHGLNGAVNATAAAAGGEGKIFVASVSPQARASLAATFDISEREAGHMVERLLSGPDGVRRGGAHGSGFAWVIDTNTVREAALVLAADEVAAALSGTGPSPAAPPGDEGAASTVPKKPILTSACPGWICYAEKTHPYVLPHLSRMKSPQALAGTLVKSVLWRRFGIAPERVWHVAVMPCFDKKLEASRSELTSAAWTPEPSSSSEPVRDVDCVITARELLSLAQSRGIDFASIPRRPLPRAQRARFPDPELDAFLFPSPRRTSSSQKNNNTPAVADPFAVGTSGGYLYHIMQTFAARQHPARPTSLHVERGRNADVVEYLLKDAATGEVLVKTARFYGFRNIQNLVRRLKPARASRMPGARTGVARRPGGAKGGAGAGAAGGGGGDEYAYVEVMACPGGCTNGGGQIKVEEVAEVRGEVDDEGVAMAEGGEVQQQQKKKPGPLEQKEWLRKVDEAYFSASSSSEDEDEAVDAADRMMDLDVNGVDDGLGGDAMDVDSAPPEMNGVDGEDVVVDGVSRKKIHAFLRHWSDVTGVDVADLTQTSYRKVESDVGKAKKASDVERVAGLASSIGGGW</sequence>
<keyword evidence="2" id="KW-0479">Metal-binding</keyword>
<evidence type="ECO:0000256" key="5">
    <source>
        <dbReference type="ARBA" id="ARBA00031269"/>
    </source>
</evidence>
<evidence type="ECO:0000256" key="1">
    <source>
        <dbReference type="ARBA" id="ARBA00006596"/>
    </source>
</evidence>
<comment type="function">
    <text evidence="4">Component of the cytosolic Fe/S protein assembly machinery. Required for maturation of extramitochondrial Fe/S proteins. May play a role in the transfer of pre-assembled Fe/S clusters to target apoproteins.</text>
</comment>
<evidence type="ECO:0000256" key="2">
    <source>
        <dbReference type="ARBA" id="ARBA00022485"/>
    </source>
</evidence>
<dbReference type="Gene3D" id="3.40.50.1780">
    <property type="match status" value="2"/>
</dbReference>
<evidence type="ECO:0000256" key="3">
    <source>
        <dbReference type="ARBA" id="ARBA00023014"/>
    </source>
</evidence>
<protein>
    <recommendedName>
        <fullName evidence="5">Nuclear architecture-related protein 1</fullName>
    </recommendedName>
</protein>
<gene>
    <name evidence="8" type="primary">NAR1</name>
    <name evidence="8" type="ORF">SLS58_002963</name>
</gene>
<dbReference type="InterPro" id="IPR050340">
    <property type="entry name" value="Cytosolic_Fe-S_CAF"/>
</dbReference>
<feature type="domain" description="Iron hydrogenase large subunit C-terminal" evidence="7">
    <location>
        <begin position="141"/>
        <end position="524"/>
    </location>
</feature>
<dbReference type="Proteomes" id="UP001521184">
    <property type="component" value="Unassembled WGS sequence"/>
</dbReference>
<keyword evidence="3" id="KW-0411">Iron-sulfur</keyword>
<proteinExistence type="inferred from homology"/>
<dbReference type="Pfam" id="PF02906">
    <property type="entry name" value="Fe_hyd_lg_C"/>
    <property type="match status" value="1"/>
</dbReference>
<keyword evidence="2" id="KW-0408">Iron</keyword>
<name>A0ABR3TXE5_9PEZI</name>
<dbReference type="SUPFAM" id="SSF53920">
    <property type="entry name" value="Fe-only hydrogenase"/>
    <property type="match status" value="1"/>
</dbReference>
<accession>A0ABR3TXE5</accession>
<evidence type="ECO:0000313" key="8">
    <source>
        <dbReference type="EMBL" id="KAL1646828.1"/>
    </source>
</evidence>
<organism evidence="8 9">
    <name type="scientific">Diplodia intermedia</name>
    <dbReference type="NCBI Taxonomy" id="856260"/>
    <lineage>
        <taxon>Eukaryota</taxon>
        <taxon>Fungi</taxon>
        <taxon>Dikarya</taxon>
        <taxon>Ascomycota</taxon>
        <taxon>Pezizomycotina</taxon>
        <taxon>Dothideomycetes</taxon>
        <taxon>Dothideomycetes incertae sedis</taxon>
        <taxon>Botryosphaeriales</taxon>
        <taxon>Botryosphaeriaceae</taxon>
        <taxon>Diplodia</taxon>
    </lineage>
</organism>
<feature type="region of interest" description="Disordered" evidence="6">
    <location>
        <begin position="473"/>
        <end position="499"/>
    </location>
</feature>
<reference evidence="8 9" key="1">
    <citation type="journal article" date="2023" name="Plant Dis.">
        <title>First Report of Diplodia intermedia Causing Canker and Dieback Diseases on Apple Trees in Canada.</title>
        <authorList>
            <person name="Ellouze W."/>
            <person name="Ilyukhin E."/>
            <person name="Sulman M."/>
            <person name="Ali S."/>
        </authorList>
    </citation>
    <scope>NUCLEOTIDE SEQUENCE [LARGE SCALE GENOMIC DNA]</scope>
    <source>
        <strain evidence="8 9">M45-28</strain>
    </source>
</reference>
<evidence type="ECO:0000256" key="4">
    <source>
        <dbReference type="ARBA" id="ARBA00025099"/>
    </source>
</evidence>
<dbReference type="Gene3D" id="3.40.950.10">
    <property type="entry name" value="Fe-only Hydrogenase (Larger Subunit), Chain L, domain 3"/>
    <property type="match status" value="2"/>
</dbReference>
<dbReference type="PANTHER" id="PTHR11615">
    <property type="entry name" value="NITRATE, FORMATE, IRON DEHYDROGENASE"/>
    <property type="match status" value="1"/>
</dbReference>
<keyword evidence="9" id="KW-1185">Reference proteome</keyword>
<keyword evidence="2" id="KW-0004">4Fe-4S</keyword>